<reference evidence="2 3" key="1">
    <citation type="submission" date="2024-09" db="EMBL/GenBank/DDBJ databases">
        <authorList>
            <person name="Sun Q."/>
            <person name="Mori K."/>
        </authorList>
    </citation>
    <scope>NUCLEOTIDE SEQUENCE [LARGE SCALE GENOMIC DNA]</scope>
    <source>
        <strain evidence="2 3">JCM 3323</strain>
    </source>
</reference>
<evidence type="ECO:0000313" key="2">
    <source>
        <dbReference type="EMBL" id="MFB9534201.1"/>
    </source>
</evidence>
<proteinExistence type="predicted"/>
<accession>A0ABV5QFD2</accession>
<sequence length="82" mass="9058">MDGPPVDVDELVEHWTALDEERDATQLGFAVVLKFYTQHGRFPRGRGVAPDDAEKLTAWLLPRSHAERDPAQVRGGDAAPHA</sequence>
<evidence type="ECO:0000313" key="3">
    <source>
        <dbReference type="Proteomes" id="UP001589646"/>
    </source>
</evidence>
<feature type="region of interest" description="Disordered" evidence="1">
    <location>
        <begin position="62"/>
        <end position="82"/>
    </location>
</feature>
<organism evidence="2 3">
    <name type="scientific">Nonomuraea roseola</name>
    <dbReference type="NCBI Taxonomy" id="46179"/>
    <lineage>
        <taxon>Bacteria</taxon>
        <taxon>Bacillati</taxon>
        <taxon>Actinomycetota</taxon>
        <taxon>Actinomycetes</taxon>
        <taxon>Streptosporangiales</taxon>
        <taxon>Streptosporangiaceae</taxon>
        <taxon>Nonomuraea</taxon>
    </lineage>
</organism>
<name>A0ABV5QFD2_9ACTN</name>
<evidence type="ECO:0008006" key="4">
    <source>
        <dbReference type="Google" id="ProtNLM"/>
    </source>
</evidence>
<dbReference type="Proteomes" id="UP001589646">
    <property type="component" value="Unassembled WGS sequence"/>
</dbReference>
<keyword evidence="3" id="KW-1185">Reference proteome</keyword>
<dbReference type="EMBL" id="JBHMCE010000024">
    <property type="protein sequence ID" value="MFB9534201.1"/>
    <property type="molecule type" value="Genomic_DNA"/>
</dbReference>
<evidence type="ECO:0000256" key="1">
    <source>
        <dbReference type="SAM" id="MobiDB-lite"/>
    </source>
</evidence>
<dbReference type="RefSeq" id="WP_346119711.1">
    <property type="nucleotide sequence ID" value="NZ_BAAAXC010000009.1"/>
</dbReference>
<gene>
    <name evidence="2" type="ORF">ACFFRN_47065</name>
</gene>
<comment type="caution">
    <text evidence="2">The sequence shown here is derived from an EMBL/GenBank/DDBJ whole genome shotgun (WGS) entry which is preliminary data.</text>
</comment>
<protein>
    <recommendedName>
        <fullName evidence="4">DUF4158 domain-containing protein</fullName>
    </recommendedName>
</protein>